<reference evidence="4 5" key="1">
    <citation type="submission" date="2016-10" db="EMBL/GenBank/DDBJ databases">
        <authorList>
            <person name="de Groot N.N."/>
        </authorList>
    </citation>
    <scope>NUCLEOTIDE SEQUENCE [LARGE SCALE GENOMIC DNA]</scope>
    <source>
        <strain evidence="4 5">CGMCC 1.3430</strain>
    </source>
</reference>
<evidence type="ECO:0000313" key="5">
    <source>
        <dbReference type="Proteomes" id="UP000198773"/>
    </source>
</evidence>
<dbReference type="Proteomes" id="UP000198773">
    <property type="component" value="Unassembled WGS sequence"/>
</dbReference>
<dbReference type="AlphaFoldDB" id="A0A1H4DUY7"/>
<dbReference type="Pfam" id="PF00497">
    <property type="entry name" value="SBP_bac_3"/>
    <property type="match status" value="1"/>
</dbReference>
<keyword evidence="2" id="KW-0732">Signal</keyword>
<dbReference type="PANTHER" id="PTHR35936:SF25">
    <property type="entry name" value="ABC TRANSPORTER SUBSTRATE-BINDING PROTEIN"/>
    <property type="match status" value="1"/>
</dbReference>
<dbReference type="SUPFAM" id="SSF53850">
    <property type="entry name" value="Periplasmic binding protein-like II"/>
    <property type="match status" value="1"/>
</dbReference>
<gene>
    <name evidence="4" type="ORF">SAMN04488051_10655</name>
</gene>
<dbReference type="PANTHER" id="PTHR35936">
    <property type="entry name" value="MEMBRANE-BOUND LYTIC MUREIN TRANSGLYCOSYLASE F"/>
    <property type="match status" value="1"/>
</dbReference>
<comment type="similarity">
    <text evidence="1">Belongs to the bacterial solute-binding protein 3 family.</text>
</comment>
<protein>
    <submittedName>
        <fullName evidence="4">ABC-type amino acid transport substrate-binding protein</fullName>
    </submittedName>
</protein>
<evidence type="ECO:0000256" key="1">
    <source>
        <dbReference type="ARBA" id="ARBA00010333"/>
    </source>
</evidence>
<dbReference type="STRING" id="152573.SAMN04488051_10655"/>
<accession>A0A1H4DUY7</accession>
<dbReference type="RefSeq" id="WP_245785724.1">
    <property type="nucleotide sequence ID" value="NZ_FNRM01000006.1"/>
</dbReference>
<name>A0A1H4DUY7_ALKAM</name>
<proteinExistence type="inferred from homology"/>
<keyword evidence="5" id="KW-1185">Reference proteome</keyword>
<dbReference type="Gene3D" id="3.40.190.10">
    <property type="entry name" value="Periplasmic binding protein-like II"/>
    <property type="match status" value="2"/>
</dbReference>
<evidence type="ECO:0000256" key="2">
    <source>
        <dbReference type="ARBA" id="ARBA00022729"/>
    </source>
</evidence>
<dbReference type="EMBL" id="FNRM01000006">
    <property type="protein sequence ID" value="SEA76574.1"/>
    <property type="molecule type" value="Genomic_DNA"/>
</dbReference>
<dbReference type="SMART" id="SM00062">
    <property type="entry name" value="PBPb"/>
    <property type="match status" value="1"/>
</dbReference>
<evidence type="ECO:0000259" key="3">
    <source>
        <dbReference type="SMART" id="SM00062"/>
    </source>
</evidence>
<feature type="domain" description="Solute-binding protein family 3/N-terminal" evidence="3">
    <location>
        <begin position="23"/>
        <end position="239"/>
    </location>
</feature>
<dbReference type="InterPro" id="IPR001638">
    <property type="entry name" value="Solute-binding_3/MltF_N"/>
</dbReference>
<organism evidence="4 5">
    <name type="scientific">Alkalimonas amylolytica</name>
    <dbReference type="NCBI Taxonomy" id="152573"/>
    <lineage>
        <taxon>Bacteria</taxon>
        <taxon>Pseudomonadati</taxon>
        <taxon>Pseudomonadota</taxon>
        <taxon>Gammaproteobacteria</taxon>
        <taxon>Alkalimonas</taxon>
    </lineage>
</organism>
<evidence type="ECO:0000313" key="4">
    <source>
        <dbReference type="EMBL" id="SEA76574.1"/>
    </source>
</evidence>
<sequence length="250" mass="28658">MRYLLGIVLLLFSLSALAERTLTFLVGMDKPPYIQLQDATGFELELLREVSKNMGYEAVFLHVPNARIRYLLEQGHGDVATLQPAPDHPSELFYSQPYVRYQNAVITLRERELVIQHAQDMQRLNVVAFQNAKIVLGPEFGEMALNSSRYQETTNQKTQVDMLLAGRIDAAVMDINIFHYFRRVSDDSQPIQLHTLFPPSDYRAAFREQGLQLSFDKALQQLIAQPVYPRMQLEFFGSVNQYQSGVLNTQ</sequence>